<dbReference type="PANTHER" id="PTHR34472">
    <property type="entry name" value="SULFUR CARRIER PROTEIN THIS"/>
    <property type="match status" value="1"/>
</dbReference>
<accession>A0ABX0JMX4</accession>
<dbReference type="CDD" id="cd00565">
    <property type="entry name" value="Ubl_ThiS"/>
    <property type="match status" value="1"/>
</dbReference>
<keyword evidence="2" id="KW-1185">Reference proteome</keyword>
<dbReference type="Gene3D" id="3.10.20.30">
    <property type="match status" value="1"/>
</dbReference>
<dbReference type="NCBIfam" id="TIGR01683">
    <property type="entry name" value="thiS"/>
    <property type="match status" value="1"/>
</dbReference>
<evidence type="ECO:0000313" key="1">
    <source>
        <dbReference type="EMBL" id="NHN84758.1"/>
    </source>
</evidence>
<comment type="caution">
    <text evidence="1">The sequence shown here is derived from an EMBL/GenBank/DDBJ whole genome shotgun (WGS) entry which is preliminary data.</text>
</comment>
<dbReference type="EMBL" id="WOTB01000009">
    <property type="protein sequence ID" value="NHN84758.1"/>
    <property type="molecule type" value="Genomic_DNA"/>
</dbReference>
<dbReference type="RefSeq" id="WP_173583141.1">
    <property type="nucleotide sequence ID" value="NZ_WOTB01000009.1"/>
</dbReference>
<proteinExistence type="predicted"/>
<evidence type="ECO:0000313" key="2">
    <source>
        <dbReference type="Proteomes" id="UP000635278"/>
    </source>
</evidence>
<dbReference type="InterPro" id="IPR012675">
    <property type="entry name" value="Beta-grasp_dom_sf"/>
</dbReference>
<dbReference type="InterPro" id="IPR003749">
    <property type="entry name" value="ThiS/MoaD-like"/>
</dbReference>
<name>A0ABX0JMX4_9PROT</name>
<reference evidence="1 2" key="1">
    <citation type="journal article" date="2020" name="Int. J. Syst. Evol. Microbiol.">
        <title>Novel acetic acid bacteria from cider fermentations: Acetobacter conturbans sp. nov. and Acetobacter fallax sp. nov.</title>
        <authorList>
            <person name="Sombolestani A.S."/>
            <person name="Cleenwerck I."/>
            <person name="Cnockaert M."/>
            <person name="Borremans W."/>
            <person name="Wieme A.D."/>
            <person name="De Vuyst L."/>
            <person name="Vandamme P."/>
        </authorList>
    </citation>
    <scope>NUCLEOTIDE SEQUENCE [LARGE SCALE GENOMIC DNA]</scope>
    <source>
        <strain evidence="1 2">LMG 30640</strain>
    </source>
</reference>
<dbReference type="Proteomes" id="UP000635278">
    <property type="component" value="Unassembled WGS sequence"/>
</dbReference>
<dbReference type="SUPFAM" id="SSF54285">
    <property type="entry name" value="MoaD/ThiS"/>
    <property type="match status" value="1"/>
</dbReference>
<organism evidence="1 2">
    <name type="scientific">Acetobacter musti</name>
    <dbReference type="NCBI Taxonomy" id="864732"/>
    <lineage>
        <taxon>Bacteria</taxon>
        <taxon>Pseudomonadati</taxon>
        <taxon>Pseudomonadota</taxon>
        <taxon>Alphaproteobacteria</taxon>
        <taxon>Acetobacterales</taxon>
        <taxon>Acetobacteraceae</taxon>
        <taxon>Acetobacter</taxon>
    </lineage>
</organism>
<gene>
    <name evidence="1" type="primary">thiS</name>
    <name evidence="1" type="ORF">GOB93_08890</name>
</gene>
<dbReference type="InterPro" id="IPR010035">
    <property type="entry name" value="Thi_S"/>
</dbReference>
<sequence length="65" mass="6905">MNILVNEEARAVTAGTLAGLVEELGFSDARIATAIDGEFIPKSARRQYVLAEGMRVEIVAPMQGG</sequence>
<dbReference type="InterPro" id="IPR016155">
    <property type="entry name" value="Mopterin_synth/thiamin_S_b"/>
</dbReference>
<dbReference type="PANTHER" id="PTHR34472:SF1">
    <property type="entry name" value="SULFUR CARRIER PROTEIN THIS"/>
    <property type="match status" value="1"/>
</dbReference>
<protein>
    <submittedName>
        <fullName evidence="1">Sulfur carrier protein ThiS</fullName>
    </submittedName>
</protein>
<dbReference type="Pfam" id="PF02597">
    <property type="entry name" value="ThiS"/>
    <property type="match status" value="1"/>
</dbReference>